<feature type="compositionally biased region" description="Low complexity" evidence="1">
    <location>
        <begin position="35"/>
        <end position="51"/>
    </location>
</feature>
<dbReference type="Proteomes" id="UP001595828">
    <property type="component" value="Unassembled WGS sequence"/>
</dbReference>
<feature type="region of interest" description="Disordered" evidence="1">
    <location>
        <begin position="18"/>
        <end position="51"/>
    </location>
</feature>
<evidence type="ECO:0000313" key="2">
    <source>
        <dbReference type="EMBL" id="MFC4295071.1"/>
    </source>
</evidence>
<name>A0ABV8RNW9_9SPHN</name>
<protein>
    <recommendedName>
        <fullName evidence="4">Aspartate-semialdehyde dehydrogenase</fullName>
    </recommendedName>
</protein>
<feature type="compositionally biased region" description="Polar residues" evidence="1">
    <location>
        <begin position="18"/>
        <end position="31"/>
    </location>
</feature>
<keyword evidence="3" id="KW-1185">Reference proteome</keyword>
<sequence length="209" mass="20930">MRAVAIVAALALASCGTREQSAEPSAQTGEASVQPASTGTPAEPAAASPAAMTTAPAGTGLVVLDAGGIAVRMKGIRTAFPFGTDRTAVDSAVAAALGARPVLTRLGECGAGAMEFSAIGPVKLNYQKGKLVGWMSEAGRNVATSDGIAPGITLDDLRHEREVTLARSTLPGEFSYAVPDGTTISGFSEGAGAGGKIVSLYAGVNCFFR</sequence>
<proteinExistence type="predicted"/>
<dbReference type="RefSeq" id="WP_379538556.1">
    <property type="nucleotide sequence ID" value="NZ_JBHSDR010000006.1"/>
</dbReference>
<evidence type="ECO:0000256" key="1">
    <source>
        <dbReference type="SAM" id="MobiDB-lite"/>
    </source>
</evidence>
<reference evidence="3" key="1">
    <citation type="journal article" date="2019" name="Int. J. Syst. Evol. Microbiol.">
        <title>The Global Catalogue of Microorganisms (GCM) 10K type strain sequencing project: providing services to taxonomists for standard genome sequencing and annotation.</title>
        <authorList>
            <consortium name="The Broad Institute Genomics Platform"/>
            <consortium name="The Broad Institute Genome Sequencing Center for Infectious Disease"/>
            <person name="Wu L."/>
            <person name="Ma J."/>
        </authorList>
    </citation>
    <scope>NUCLEOTIDE SEQUENCE [LARGE SCALE GENOMIC DNA]</scope>
    <source>
        <strain evidence="3">CGMCC 1.12989</strain>
    </source>
</reference>
<dbReference type="PROSITE" id="PS51257">
    <property type="entry name" value="PROKAR_LIPOPROTEIN"/>
    <property type="match status" value="1"/>
</dbReference>
<accession>A0ABV8RNW9</accession>
<comment type="caution">
    <text evidence="2">The sequence shown here is derived from an EMBL/GenBank/DDBJ whole genome shotgun (WGS) entry which is preliminary data.</text>
</comment>
<gene>
    <name evidence="2" type="ORF">ACFO0A_08390</name>
</gene>
<evidence type="ECO:0008006" key="4">
    <source>
        <dbReference type="Google" id="ProtNLM"/>
    </source>
</evidence>
<organism evidence="2 3">
    <name type="scientific">Novosphingobium tardum</name>
    <dbReference type="NCBI Taxonomy" id="1538021"/>
    <lineage>
        <taxon>Bacteria</taxon>
        <taxon>Pseudomonadati</taxon>
        <taxon>Pseudomonadota</taxon>
        <taxon>Alphaproteobacteria</taxon>
        <taxon>Sphingomonadales</taxon>
        <taxon>Sphingomonadaceae</taxon>
        <taxon>Novosphingobium</taxon>
    </lineage>
</organism>
<evidence type="ECO:0000313" key="3">
    <source>
        <dbReference type="Proteomes" id="UP001595828"/>
    </source>
</evidence>
<dbReference type="EMBL" id="JBHSDR010000006">
    <property type="protein sequence ID" value="MFC4295071.1"/>
    <property type="molecule type" value="Genomic_DNA"/>
</dbReference>